<evidence type="ECO:0000313" key="2">
    <source>
        <dbReference type="EMBL" id="ABS52022.1"/>
    </source>
</evidence>
<protein>
    <recommendedName>
        <fullName evidence="4">Galanin</fullName>
    </recommendedName>
</protein>
<reference evidence="3" key="1">
    <citation type="submission" date="2007-07" db="EMBL/GenBank/DDBJ databases">
        <title>Complete genome sequence of Campylobacter hominis ATCC BAA-381, a commensal isolated from the human gastrointestinal tract.</title>
        <authorList>
            <person name="Fouts D.E."/>
            <person name="Mongodin E.F."/>
            <person name="Puiu D."/>
            <person name="Sebastian Y."/>
            <person name="Miller W.G."/>
            <person name="Mandrell R.E."/>
            <person name="Nelson K.E."/>
        </authorList>
    </citation>
    <scope>NUCLEOTIDE SEQUENCE [LARGE SCALE GENOMIC DNA]</scope>
    <source>
        <strain evidence="3">ATCC BAA-381 / LMG 19568 / NCTC 13146 / CH001A</strain>
    </source>
</reference>
<keyword evidence="1" id="KW-0472">Membrane</keyword>
<dbReference type="Pfam" id="PF11335">
    <property type="entry name" value="DUF3137"/>
    <property type="match status" value="1"/>
</dbReference>
<dbReference type="InterPro" id="IPR021484">
    <property type="entry name" value="DUF3137"/>
</dbReference>
<name>A7I1P7_CAMHC</name>
<keyword evidence="3" id="KW-1185">Reference proteome</keyword>
<organism evidence="2 3">
    <name type="scientific">Campylobacter hominis (strain ATCC BAA-381 / DSM 21671 / CCUG 45161 / LMG 19568 / NCTC 13146 / CH001A)</name>
    <dbReference type="NCBI Taxonomy" id="360107"/>
    <lineage>
        <taxon>Bacteria</taxon>
        <taxon>Pseudomonadati</taxon>
        <taxon>Campylobacterota</taxon>
        <taxon>Epsilonproteobacteria</taxon>
        <taxon>Campylobacterales</taxon>
        <taxon>Campylobacteraceae</taxon>
        <taxon>Campylobacter</taxon>
    </lineage>
</organism>
<dbReference type="EMBL" id="CP000776">
    <property type="protein sequence ID" value="ABS52022.1"/>
    <property type="molecule type" value="Genomic_DNA"/>
</dbReference>
<feature type="transmembrane region" description="Helical" evidence="1">
    <location>
        <begin position="67"/>
        <end position="88"/>
    </location>
</feature>
<dbReference type="eggNOG" id="COG0457">
    <property type="taxonomic scope" value="Bacteria"/>
</dbReference>
<evidence type="ECO:0000256" key="1">
    <source>
        <dbReference type="SAM" id="Phobius"/>
    </source>
</evidence>
<dbReference type="RefSeq" id="WP_012108729.1">
    <property type="nucleotide sequence ID" value="NC_009714.1"/>
</dbReference>
<dbReference type="HOGENOM" id="CLU_857082_0_0_7"/>
<dbReference type="OrthoDB" id="5355230at2"/>
<dbReference type="STRING" id="360107.CHAB381_0874"/>
<feature type="transmembrane region" description="Helical" evidence="1">
    <location>
        <begin position="21"/>
        <end position="40"/>
    </location>
</feature>
<evidence type="ECO:0008006" key="4">
    <source>
        <dbReference type="Google" id="ProtNLM"/>
    </source>
</evidence>
<keyword evidence="1" id="KW-1133">Transmembrane helix</keyword>
<dbReference type="KEGG" id="cha:CHAB381_0874"/>
<accession>A7I1P7</accession>
<dbReference type="Proteomes" id="UP000002407">
    <property type="component" value="Chromosome"/>
</dbReference>
<keyword evidence="1" id="KW-0812">Transmembrane</keyword>
<gene>
    <name evidence="2" type="ordered locus">CHAB381_0874</name>
</gene>
<sequence>MEEFEIERKKMLKGAIFNYRLYCFLIPLFIIVILLIYDYLCDYFPSLVILYKLPYDEYGYGNFVDKIGALIAIPCFALIFIFSQLYYYHFKEKRLNFSYIIKEKIISEFFKEYVYTPQKGLGSDFINETEIYAYNIFITHDLIKGLYKGSEFEFCIVETYEEKHYSSSKIGKIIELAKQVKYELSKFQGVVLGFDIGKKFSSKTIIVDRSYNTKIDGKKEILDNREFNEEFRIFSDDEIEARYLLDFLSMEKIIKFQNEIGDGNASFAFINGKFYLFLNGYHFDYNPSLFNKINETDIKIFVDQIKNVISFIDFFIDKNSKSKI</sequence>
<evidence type="ECO:0000313" key="3">
    <source>
        <dbReference type="Proteomes" id="UP000002407"/>
    </source>
</evidence>
<proteinExistence type="predicted"/>
<dbReference type="AlphaFoldDB" id="A7I1P7"/>